<dbReference type="EMBL" id="ABEU02000020">
    <property type="protein sequence ID" value="PNR32936.1"/>
    <property type="molecule type" value="Genomic_DNA"/>
</dbReference>
<reference evidence="1 3" key="1">
    <citation type="journal article" date="2008" name="Science">
        <title>The Physcomitrella genome reveals evolutionary insights into the conquest of land by plants.</title>
        <authorList>
            <person name="Rensing S."/>
            <person name="Lang D."/>
            <person name="Zimmer A."/>
            <person name="Terry A."/>
            <person name="Salamov A."/>
            <person name="Shapiro H."/>
            <person name="Nishiyama T."/>
            <person name="Perroud P.-F."/>
            <person name="Lindquist E."/>
            <person name="Kamisugi Y."/>
            <person name="Tanahashi T."/>
            <person name="Sakakibara K."/>
            <person name="Fujita T."/>
            <person name="Oishi K."/>
            <person name="Shin-I T."/>
            <person name="Kuroki Y."/>
            <person name="Toyoda A."/>
            <person name="Suzuki Y."/>
            <person name="Hashimoto A."/>
            <person name="Yamaguchi K."/>
            <person name="Sugano A."/>
            <person name="Kohara Y."/>
            <person name="Fujiyama A."/>
            <person name="Anterola A."/>
            <person name="Aoki S."/>
            <person name="Ashton N."/>
            <person name="Barbazuk W.B."/>
            <person name="Barker E."/>
            <person name="Bennetzen J."/>
            <person name="Bezanilla M."/>
            <person name="Blankenship R."/>
            <person name="Cho S.H."/>
            <person name="Dutcher S."/>
            <person name="Estelle M."/>
            <person name="Fawcett J.A."/>
            <person name="Gundlach H."/>
            <person name="Hanada K."/>
            <person name="Heyl A."/>
            <person name="Hicks K.A."/>
            <person name="Hugh J."/>
            <person name="Lohr M."/>
            <person name="Mayer K."/>
            <person name="Melkozernov A."/>
            <person name="Murata T."/>
            <person name="Nelson D."/>
            <person name="Pils B."/>
            <person name="Prigge M."/>
            <person name="Reiss B."/>
            <person name="Renner T."/>
            <person name="Rombauts S."/>
            <person name="Rushton P."/>
            <person name="Sanderfoot A."/>
            <person name="Schween G."/>
            <person name="Shiu S.-H."/>
            <person name="Stueber K."/>
            <person name="Theodoulou F.L."/>
            <person name="Tu H."/>
            <person name="Van de Peer Y."/>
            <person name="Verrier P.J."/>
            <person name="Waters E."/>
            <person name="Wood A."/>
            <person name="Yang L."/>
            <person name="Cove D."/>
            <person name="Cuming A."/>
            <person name="Hasebe M."/>
            <person name="Lucas S."/>
            <person name="Mishler D.B."/>
            <person name="Reski R."/>
            <person name="Grigoriev I."/>
            <person name="Quatrano R.S."/>
            <person name="Boore J.L."/>
        </authorList>
    </citation>
    <scope>NUCLEOTIDE SEQUENCE [LARGE SCALE GENOMIC DNA]</scope>
    <source>
        <strain evidence="2 3">cv. Gransden 2004</strain>
    </source>
</reference>
<protein>
    <submittedName>
        <fullName evidence="1 2">Uncharacterized protein</fullName>
    </submittedName>
</protein>
<organism evidence="1">
    <name type="scientific">Physcomitrium patens</name>
    <name type="common">Spreading-leaved earth moss</name>
    <name type="synonym">Physcomitrella patens</name>
    <dbReference type="NCBI Taxonomy" id="3218"/>
    <lineage>
        <taxon>Eukaryota</taxon>
        <taxon>Viridiplantae</taxon>
        <taxon>Streptophyta</taxon>
        <taxon>Embryophyta</taxon>
        <taxon>Bryophyta</taxon>
        <taxon>Bryophytina</taxon>
        <taxon>Bryopsida</taxon>
        <taxon>Funariidae</taxon>
        <taxon>Funariales</taxon>
        <taxon>Funariaceae</taxon>
        <taxon>Physcomitrium</taxon>
    </lineage>
</organism>
<dbReference type="Gramene" id="Pp3c20_8120V3.1">
    <property type="protein sequence ID" value="PAC:32947092.CDS.1"/>
    <property type="gene ID" value="Pp3c20_8120"/>
</dbReference>
<dbReference type="Proteomes" id="UP000006727">
    <property type="component" value="Chromosome 20"/>
</dbReference>
<dbReference type="EnsemblPlants" id="Pp3c20_8120V3.1">
    <property type="protein sequence ID" value="PAC:32947092.CDS.1"/>
    <property type="gene ID" value="Pp3c20_8120"/>
</dbReference>
<evidence type="ECO:0000313" key="2">
    <source>
        <dbReference type="EnsemblPlants" id="PAC:32947092.CDS.1"/>
    </source>
</evidence>
<sequence>MLLGFLGLTRCFCCKPTTCNSKRQNEKSEKCPSRCSVSEGIRSMMYRELVGGSCRISTIFFTLAKKSCLIFVVYE</sequence>
<evidence type="ECO:0000313" key="3">
    <source>
        <dbReference type="Proteomes" id="UP000006727"/>
    </source>
</evidence>
<gene>
    <name evidence="1" type="ORF">PHYPA_024879</name>
</gene>
<evidence type="ECO:0000313" key="1">
    <source>
        <dbReference type="EMBL" id="PNR32936.1"/>
    </source>
</evidence>
<dbReference type="AlphaFoldDB" id="A0A2K1IUI7"/>
<name>A0A2K1IUI7_PHYPA</name>
<proteinExistence type="predicted"/>
<reference evidence="1 3" key="2">
    <citation type="journal article" date="2018" name="Plant J.">
        <title>The Physcomitrella patens chromosome-scale assembly reveals moss genome structure and evolution.</title>
        <authorList>
            <person name="Lang D."/>
            <person name="Ullrich K.K."/>
            <person name="Murat F."/>
            <person name="Fuchs J."/>
            <person name="Jenkins J."/>
            <person name="Haas F.B."/>
            <person name="Piednoel M."/>
            <person name="Gundlach H."/>
            <person name="Van Bel M."/>
            <person name="Meyberg R."/>
            <person name="Vives C."/>
            <person name="Morata J."/>
            <person name="Symeonidi A."/>
            <person name="Hiss M."/>
            <person name="Muchero W."/>
            <person name="Kamisugi Y."/>
            <person name="Saleh O."/>
            <person name="Blanc G."/>
            <person name="Decker E.L."/>
            <person name="van Gessel N."/>
            <person name="Grimwood J."/>
            <person name="Hayes R.D."/>
            <person name="Graham S.W."/>
            <person name="Gunter L.E."/>
            <person name="McDaniel S.F."/>
            <person name="Hoernstein S.N.W."/>
            <person name="Larsson A."/>
            <person name="Li F.W."/>
            <person name="Perroud P.F."/>
            <person name="Phillips J."/>
            <person name="Ranjan P."/>
            <person name="Rokshar D.S."/>
            <person name="Rothfels C.J."/>
            <person name="Schneider L."/>
            <person name="Shu S."/>
            <person name="Stevenson D.W."/>
            <person name="Thummler F."/>
            <person name="Tillich M."/>
            <person name="Villarreal Aguilar J.C."/>
            <person name="Widiez T."/>
            <person name="Wong G.K."/>
            <person name="Wymore A."/>
            <person name="Zhang Y."/>
            <person name="Zimmer A.D."/>
            <person name="Quatrano R.S."/>
            <person name="Mayer K.F.X."/>
            <person name="Goodstein D."/>
            <person name="Casacuberta J.M."/>
            <person name="Vandepoele K."/>
            <person name="Reski R."/>
            <person name="Cuming A.C."/>
            <person name="Tuskan G.A."/>
            <person name="Maumus F."/>
            <person name="Salse J."/>
            <person name="Schmutz J."/>
            <person name="Rensing S.A."/>
        </authorList>
    </citation>
    <scope>NUCLEOTIDE SEQUENCE [LARGE SCALE GENOMIC DNA]</scope>
    <source>
        <strain evidence="2 3">cv. Gransden 2004</strain>
    </source>
</reference>
<keyword evidence="3" id="KW-1185">Reference proteome</keyword>
<dbReference type="InParanoid" id="A0A2K1IUI7"/>
<accession>A0A2K1IUI7</accession>
<reference evidence="2" key="3">
    <citation type="submission" date="2020-12" db="UniProtKB">
        <authorList>
            <consortium name="EnsemblPlants"/>
        </authorList>
    </citation>
    <scope>IDENTIFICATION</scope>
</reference>